<name>A0A3P3QY03_9FIRM</name>
<dbReference type="GO" id="GO:0008831">
    <property type="term" value="F:dTDP-4-dehydrorhamnose reductase activity"/>
    <property type="evidence" value="ECO:0007669"/>
    <property type="project" value="UniProtKB-EC"/>
</dbReference>
<dbReference type="Proteomes" id="UP000272490">
    <property type="component" value="Unassembled WGS sequence"/>
</dbReference>
<gene>
    <name evidence="4" type="ORF">EHV10_07215</name>
</gene>
<keyword evidence="2" id="KW-0560">Oxidoreductase</keyword>
<dbReference type="Pfam" id="PF04321">
    <property type="entry name" value="RmlD_sub_bind"/>
    <property type="match status" value="1"/>
</dbReference>
<dbReference type="OrthoDB" id="9808602at2"/>
<dbReference type="RefSeq" id="WP_128674067.1">
    <property type="nucleotide sequence ID" value="NZ_CP124777.1"/>
</dbReference>
<dbReference type="InterPro" id="IPR036291">
    <property type="entry name" value="NAD(P)-bd_dom_sf"/>
</dbReference>
<organism evidence="4 5">
    <name type="scientific">Lachnoanaerobaculum gingivalis</name>
    <dbReference type="NCBI Taxonomy" id="2490855"/>
    <lineage>
        <taxon>Bacteria</taxon>
        <taxon>Bacillati</taxon>
        <taxon>Bacillota</taxon>
        <taxon>Clostridia</taxon>
        <taxon>Lachnospirales</taxon>
        <taxon>Lachnospiraceae</taxon>
        <taxon>Lachnoanaerobaculum</taxon>
    </lineage>
</organism>
<comment type="caution">
    <text evidence="4">The sequence shown here is derived from an EMBL/GenBank/DDBJ whole genome shotgun (WGS) entry which is preliminary data.</text>
</comment>
<protein>
    <recommendedName>
        <fullName evidence="2">dTDP-4-dehydrorhamnose reductase</fullName>
        <ecNumber evidence="2">1.1.1.133</ecNumber>
    </recommendedName>
</protein>
<keyword evidence="5" id="KW-1185">Reference proteome</keyword>
<evidence type="ECO:0000313" key="5">
    <source>
        <dbReference type="Proteomes" id="UP000272490"/>
    </source>
</evidence>
<evidence type="ECO:0000259" key="3">
    <source>
        <dbReference type="Pfam" id="PF04321"/>
    </source>
</evidence>
<dbReference type="Gene3D" id="3.40.50.720">
    <property type="entry name" value="NAD(P)-binding Rossmann-like Domain"/>
    <property type="match status" value="1"/>
</dbReference>
<dbReference type="GO" id="GO:0019305">
    <property type="term" value="P:dTDP-rhamnose biosynthetic process"/>
    <property type="evidence" value="ECO:0007669"/>
    <property type="project" value="TreeGrafter"/>
</dbReference>
<dbReference type="InterPro" id="IPR029903">
    <property type="entry name" value="RmlD-like-bd"/>
</dbReference>
<evidence type="ECO:0000256" key="2">
    <source>
        <dbReference type="RuleBase" id="RU364082"/>
    </source>
</evidence>
<dbReference type="GO" id="GO:0005829">
    <property type="term" value="C:cytosol"/>
    <property type="evidence" value="ECO:0007669"/>
    <property type="project" value="TreeGrafter"/>
</dbReference>
<accession>A0A3P3QY03</accession>
<keyword evidence="2" id="KW-0521">NADP</keyword>
<dbReference type="PANTHER" id="PTHR10491:SF4">
    <property type="entry name" value="METHIONINE ADENOSYLTRANSFERASE 2 SUBUNIT BETA"/>
    <property type="match status" value="1"/>
</dbReference>
<dbReference type="EC" id="1.1.1.133" evidence="2"/>
<sequence length="294" mass="33115">MYCIIGANGFLGSYILKSILNKTQERVVACCRDISLVGDTLKDERITWKNLDICDFDAVNSFCNEYKSEDKKIVYLAAYHNPDLVEKNPRTAWNTNVTALSFFLNAMENVSAFYYPSSDSVYGNSIDGKVFKEDDKTNPVNTYGKQKALAEKIVNTYGYQVVRYPFLIGTSLLSAKKHFYDSIVENLKFGDGMDMFSDSYRSTISFKQAADYLVDLIEMGDKHPIVNISSDKALSKYDVGIIIAEKLGVDKNLVRAIKVEDSEGIFVAKRASSTIMDNKLLKSIFKLEEISLEI</sequence>
<dbReference type="AlphaFoldDB" id="A0A3P3QY03"/>
<feature type="domain" description="RmlD-like substrate binding" evidence="3">
    <location>
        <begin position="4"/>
        <end position="287"/>
    </location>
</feature>
<comment type="function">
    <text evidence="2">Catalyzes the reduction of dTDP-6-deoxy-L-lyxo-4-hexulose to yield dTDP-L-rhamnose.</text>
</comment>
<dbReference type="EMBL" id="RRCO01000003">
    <property type="protein sequence ID" value="RRJ25429.1"/>
    <property type="molecule type" value="Genomic_DNA"/>
</dbReference>
<evidence type="ECO:0000256" key="1">
    <source>
        <dbReference type="ARBA" id="ARBA00010944"/>
    </source>
</evidence>
<dbReference type="SUPFAM" id="SSF51735">
    <property type="entry name" value="NAD(P)-binding Rossmann-fold domains"/>
    <property type="match status" value="1"/>
</dbReference>
<evidence type="ECO:0000313" key="4">
    <source>
        <dbReference type="EMBL" id="RRJ25429.1"/>
    </source>
</evidence>
<dbReference type="PANTHER" id="PTHR10491">
    <property type="entry name" value="DTDP-4-DEHYDRORHAMNOSE REDUCTASE"/>
    <property type="match status" value="1"/>
</dbReference>
<dbReference type="InterPro" id="IPR005913">
    <property type="entry name" value="dTDP_dehydrorham_reduct"/>
</dbReference>
<comment type="similarity">
    <text evidence="1 2">Belongs to the dTDP-4-dehydrorhamnose reductase family.</text>
</comment>
<reference evidence="4 5" key="1">
    <citation type="submission" date="2018-11" db="EMBL/GenBank/DDBJ databases">
        <title>Genome sequencing of Lachnoanaerobaculum sp. KCOM 2030 (= ChDC B114).</title>
        <authorList>
            <person name="Kook J.-K."/>
            <person name="Park S.-N."/>
            <person name="Lim Y.K."/>
        </authorList>
    </citation>
    <scope>NUCLEOTIDE SEQUENCE [LARGE SCALE GENOMIC DNA]</scope>
    <source>
        <strain evidence="4 5">KCOM 2030</strain>
    </source>
</reference>
<proteinExistence type="inferred from homology"/>
<comment type="pathway">
    <text evidence="2">Carbohydrate biosynthesis; dTDP-L-rhamnose biosynthesis.</text>
</comment>